<evidence type="ECO:0000313" key="3">
    <source>
        <dbReference type="Proteomes" id="UP000325780"/>
    </source>
</evidence>
<organism evidence="2 3">
    <name type="scientific">Aspergillus avenaceus</name>
    <dbReference type="NCBI Taxonomy" id="36643"/>
    <lineage>
        <taxon>Eukaryota</taxon>
        <taxon>Fungi</taxon>
        <taxon>Dikarya</taxon>
        <taxon>Ascomycota</taxon>
        <taxon>Pezizomycotina</taxon>
        <taxon>Eurotiomycetes</taxon>
        <taxon>Eurotiomycetidae</taxon>
        <taxon>Eurotiales</taxon>
        <taxon>Aspergillaceae</taxon>
        <taxon>Aspergillus</taxon>
        <taxon>Aspergillus subgen. Circumdati</taxon>
    </lineage>
</organism>
<keyword evidence="1" id="KW-0472">Membrane</keyword>
<feature type="transmembrane region" description="Helical" evidence="1">
    <location>
        <begin position="24"/>
        <end position="44"/>
    </location>
</feature>
<dbReference type="Proteomes" id="UP000325780">
    <property type="component" value="Unassembled WGS sequence"/>
</dbReference>
<gene>
    <name evidence="2" type="ORF">BDV25DRAFT_67701</name>
</gene>
<keyword evidence="1" id="KW-0812">Transmembrane</keyword>
<dbReference type="EMBL" id="ML742053">
    <property type="protein sequence ID" value="KAE8152448.1"/>
    <property type="molecule type" value="Genomic_DNA"/>
</dbReference>
<keyword evidence="1" id="KW-1133">Transmembrane helix</keyword>
<evidence type="ECO:0000313" key="2">
    <source>
        <dbReference type="EMBL" id="KAE8152448.1"/>
    </source>
</evidence>
<sequence>MRLVKCQENCSPNAVKRVYIERFFFLYLIDHMGLCTLYVLLYVLRKVHSSTVNTNSTPI</sequence>
<dbReference type="AlphaFoldDB" id="A0A5N6U1K5"/>
<keyword evidence="3" id="KW-1185">Reference proteome</keyword>
<name>A0A5N6U1K5_ASPAV</name>
<reference evidence="2 3" key="1">
    <citation type="submission" date="2019-04" db="EMBL/GenBank/DDBJ databases">
        <title>Friends and foes A comparative genomics study of 23 Aspergillus species from section Flavi.</title>
        <authorList>
            <consortium name="DOE Joint Genome Institute"/>
            <person name="Kjaerbolling I."/>
            <person name="Vesth T."/>
            <person name="Frisvad J.C."/>
            <person name="Nybo J.L."/>
            <person name="Theobald S."/>
            <person name="Kildgaard S."/>
            <person name="Isbrandt T."/>
            <person name="Kuo A."/>
            <person name="Sato A."/>
            <person name="Lyhne E.K."/>
            <person name="Kogle M.E."/>
            <person name="Wiebenga A."/>
            <person name="Kun R.S."/>
            <person name="Lubbers R.J."/>
            <person name="Makela M.R."/>
            <person name="Barry K."/>
            <person name="Chovatia M."/>
            <person name="Clum A."/>
            <person name="Daum C."/>
            <person name="Haridas S."/>
            <person name="He G."/>
            <person name="LaButti K."/>
            <person name="Lipzen A."/>
            <person name="Mondo S."/>
            <person name="Riley R."/>
            <person name="Salamov A."/>
            <person name="Simmons B.A."/>
            <person name="Magnuson J.K."/>
            <person name="Henrissat B."/>
            <person name="Mortensen U.H."/>
            <person name="Larsen T.O."/>
            <person name="Devries R.P."/>
            <person name="Grigoriev I.V."/>
            <person name="Machida M."/>
            <person name="Baker S.E."/>
            <person name="Andersen M.R."/>
        </authorList>
    </citation>
    <scope>NUCLEOTIDE SEQUENCE [LARGE SCALE GENOMIC DNA]</scope>
    <source>
        <strain evidence="2 3">IBT 18842</strain>
    </source>
</reference>
<proteinExistence type="predicted"/>
<evidence type="ECO:0000256" key="1">
    <source>
        <dbReference type="SAM" id="Phobius"/>
    </source>
</evidence>
<protein>
    <submittedName>
        <fullName evidence="2">Uncharacterized protein</fullName>
    </submittedName>
</protein>
<accession>A0A5N6U1K5</accession>